<keyword evidence="1" id="KW-0472">Membrane</keyword>
<feature type="transmembrane region" description="Helical" evidence="1">
    <location>
        <begin position="401"/>
        <end position="421"/>
    </location>
</feature>
<dbReference type="PANTHER" id="PTHR12992">
    <property type="entry name" value="NUDIX HYDROLASE"/>
    <property type="match status" value="1"/>
</dbReference>
<feature type="domain" description="Nudix hydrolase" evidence="2">
    <location>
        <begin position="36"/>
        <end position="215"/>
    </location>
</feature>
<evidence type="ECO:0000313" key="3">
    <source>
        <dbReference type="EMBL" id="KAL3420852.1"/>
    </source>
</evidence>
<proteinExistence type="predicted"/>
<name>A0ABR4PBZ6_9HELO</name>
<organism evidence="3 4">
    <name type="scientific">Phlyctema vagabunda</name>
    <dbReference type="NCBI Taxonomy" id="108571"/>
    <lineage>
        <taxon>Eukaryota</taxon>
        <taxon>Fungi</taxon>
        <taxon>Dikarya</taxon>
        <taxon>Ascomycota</taxon>
        <taxon>Pezizomycotina</taxon>
        <taxon>Leotiomycetes</taxon>
        <taxon>Helotiales</taxon>
        <taxon>Dermateaceae</taxon>
        <taxon>Phlyctema</taxon>
    </lineage>
</organism>
<dbReference type="Gene3D" id="3.90.79.10">
    <property type="entry name" value="Nucleoside Triphosphate Pyrophosphohydrolase"/>
    <property type="match status" value="1"/>
</dbReference>
<dbReference type="EMBL" id="JBFCZG010000006">
    <property type="protein sequence ID" value="KAL3420852.1"/>
    <property type="molecule type" value="Genomic_DNA"/>
</dbReference>
<reference evidence="3 4" key="1">
    <citation type="submission" date="2024-06" db="EMBL/GenBank/DDBJ databases">
        <title>Complete genome of Phlyctema vagabunda strain 19-DSS-EL-015.</title>
        <authorList>
            <person name="Fiorenzani C."/>
        </authorList>
    </citation>
    <scope>NUCLEOTIDE SEQUENCE [LARGE SCALE GENOMIC DNA]</scope>
    <source>
        <strain evidence="3 4">19-DSS-EL-015</strain>
    </source>
</reference>
<keyword evidence="1" id="KW-0812">Transmembrane</keyword>
<dbReference type="CDD" id="cd03426">
    <property type="entry name" value="NUDIX_CoAse_Nudt7"/>
    <property type="match status" value="1"/>
</dbReference>
<comment type="caution">
    <text evidence="3">The sequence shown here is derived from an EMBL/GenBank/DDBJ whole genome shotgun (WGS) entry which is preliminary data.</text>
</comment>
<protein>
    <recommendedName>
        <fullName evidence="2">Nudix hydrolase domain-containing protein</fullName>
    </recommendedName>
</protein>
<sequence>MSESDAPNLLVQPLCNTLTNLSRNPYPHVPNPENCKRRASVAVILRVRPNYSHWPSDSDVKLVDTTQDSAVHLESFFSQSWVQNGDPETVFIKRATRDGDRWTGHVALPGGKRDPEDEDDKATAIRETWEEIGLDLTSPDAIFIGNLPERVVSASWGKVPIMVLCPFVFLWTKPDMPPLRLQPTEVASTHWVPLRILLSPTVRTYEYVDVSDRFAKQGGFIVRAMLRSVLGMMRFSAMRLIPSESLYSSSIAEFFSPEKDERKATLGDRISKLVYGNQTKEIGVPQPLLLWGLTMGIFCDMLEQLPPHNAIQLWEYPTFTSPDLRFIINLLTHSLKERNLQRLQDNGVGNQTAMDMSTEAVDLRTIDGEIGNGKSNGGNNANRSYAVGIKLDGYYDLARKGIWITTGIRSAGVVAALVYTIRILRRRN</sequence>
<evidence type="ECO:0000313" key="4">
    <source>
        <dbReference type="Proteomes" id="UP001629113"/>
    </source>
</evidence>
<accession>A0ABR4PBZ6</accession>
<dbReference type="SUPFAM" id="SSF55811">
    <property type="entry name" value="Nudix"/>
    <property type="match status" value="1"/>
</dbReference>
<evidence type="ECO:0000256" key="1">
    <source>
        <dbReference type="SAM" id="Phobius"/>
    </source>
</evidence>
<dbReference type="PANTHER" id="PTHR12992:SF44">
    <property type="entry name" value="NUDIX HYDROLASE DOMAIN-CONTAINING PROTEIN"/>
    <property type="match status" value="1"/>
</dbReference>
<keyword evidence="4" id="KW-1185">Reference proteome</keyword>
<keyword evidence="1" id="KW-1133">Transmembrane helix</keyword>
<dbReference type="PROSITE" id="PS51462">
    <property type="entry name" value="NUDIX"/>
    <property type="match status" value="1"/>
</dbReference>
<evidence type="ECO:0000259" key="2">
    <source>
        <dbReference type="PROSITE" id="PS51462"/>
    </source>
</evidence>
<dbReference type="InterPro" id="IPR045121">
    <property type="entry name" value="CoAse"/>
</dbReference>
<dbReference type="Proteomes" id="UP001629113">
    <property type="component" value="Unassembled WGS sequence"/>
</dbReference>
<dbReference type="InterPro" id="IPR015797">
    <property type="entry name" value="NUDIX_hydrolase-like_dom_sf"/>
</dbReference>
<gene>
    <name evidence="3" type="ORF">PVAG01_07297</name>
</gene>
<dbReference type="Pfam" id="PF00293">
    <property type="entry name" value="NUDIX"/>
    <property type="match status" value="1"/>
</dbReference>
<dbReference type="InterPro" id="IPR000086">
    <property type="entry name" value="NUDIX_hydrolase_dom"/>
</dbReference>